<dbReference type="SUPFAM" id="SSF111364">
    <property type="entry name" value="Tsx-like channel"/>
    <property type="match status" value="1"/>
</dbReference>
<dbReference type="InterPro" id="IPR018013">
    <property type="entry name" value="Channel_Tsx-like"/>
</dbReference>
<dbReference type="InterPro" id="IPR036777">
    <property type="entry name" value="Channel_Tsx-like_sf"/>
</dbReference>
<name>A0A0H3ZRM5_9VIBR</name>
<evidence type="ECO:0000313" key="3">
    <source>
        <dbReference type="EMBL" id="AKN36539.1"/>
    </source>
</evidence>
<organism evidence="3">
    <name type="scientific">Vibrio tasmaniensis</name>
    <dbReference type="NCBI Taxonomy" id="212663"/>
    <lineage>
        <taxon>Bacteria</taxon>
        <taxon>Pseudomonadati</taxon>
        <taxon>Pseudomonadota</taxon>
        <taxon>Gammaproteobacteria</taxon>
        <taxon>Vibrionales</taxon>
        <taxon>Vibrionaceae</taxon>
        <taxon>Vibrio</taxon>
    </lineage>
</organism>
<dbReference type="GO" id="GO:0009279">
    <property type="term" value="C:cell outer membrane"/>
    <property type="evidence" value="ECO:0007669"/>
    <property type="project" value="InterPro"/>
</dbReference>
<evidence type="ECO:0000256" key="2">
    <source>
        <dbReference type="SAM" id="SignalP"/>
    </source>
</evidence>
<feature type="signal peptide" evidence="2">
    <location>
        <begin position="1"/>
        <end position="21"/>
    </location>
</feature>
<comment type="similarity">
    <text evidence="1">Belongs to the nucleoside-specific channel-forming outer membrane porin (Tsx) (TC 1.B.10) family.</text>
</comment>
<dbReference type="AlphaFoldDB" id="A0A0H3ZRM5"/>
<keyword evidence="2" id="KW-0732">Signal</keyword>
<proteinExistence type="inferred from homology"/>
<sequence>MRKLLPLAVVLASTLAPVAQAEYKFGWGNVHYDYQYWNQGAEDIDFKQALIGIEGGATFSWGQVYGFYDYEGIDKDSGEQGQTMNGDMHVYLGDTGASLFLKAYSSQSPHIKEINQFIGAGYTDLKGDGWWFTPWIGRQYINMRNDFGPNTDINGRNGFSIGWNAGYAFEAFGESFLLTNWNETELDRNDKYAENNGGSTGVNGGLNLTWNMTDEISTTVMYRYFYNKLGNDDYGDILIYRIAYNF</sequence>
<feature type="chain" id="PRO_5005204524" evidence="2">
    <location>
        <begin position="22"/>
        <end position="246"/>
    </location>
</feature>
<dbReference type="EMBL" id="KP795496">
    <property type="protein sequence ID" value="AKN36539.1"/>
    <property type="molecule type" value="Genomic_DNA"/>
</dbReference>
<protein>
    <submittedName>
        <fullName evidence="3">Putative exported protein</fullName>
    </submittedName>
</protein>
<accession>A0A0H3ZRM5</accession>
<reference evidence="3" key="1">
    <citation type="journal article" date="2015" name="MBio">
        <title>Eco-Evolutionary Dynamics of Episomes among Ecologically Cohesive Bacterial Populations.</title>
        <authorList>
            <person name="Xue H."/>
            <person name="Cordero O.X."/>
            <person name="Camas F.M."/>
            <person name="Trimble W."/>
            <person name="Meyer F."/>
            <person name="Guglielmini J."/>
            <person name="Rocha E.P."/>
            <person name="Polz M.F."/>
        </authorList>
    </citation>
    <scope>NUCLEOTIDE SEQUENCE</scope>
    <source>
        <strain evidence="3">1F_146</strain>
    </source>
</reference>
<dbReference type="Pfam" id="PF03502">
    <property type="entry name" value="Channel_Tsx"/>
    <property type="match status" value="1"/>
</dbReference>
<evidence type="ECO:0000256" key="1">
    <source>
        <dbReference type="ARBA" id="ARBA00008728"/>
    </source>
</evidence>